<dbReference type="Proteomes" id="UP000217154">
    <property type="component" value="Chromosome"/>
</dbReference>
<reference evidence="2 3" key="1">
    <citation type="submission" date="2017-09" db="EMBL/GenBank/DDBJ databases">
        <title>The diverse metabolic capabilities of V. boronicumulans make it an excellent choice for continued studies on novel biodegradation.</title>
        <authorList>
            <person name="Sun S."/>
        </authorList>
    </citation>
    <scope>NUCLEOTIDE SEQUENCE [LARGE SCALE GENOMIC DNA]</scope>
    <source>
        <strain evidence="2 3">J1</strain>
    </source>
</reference>
<gene>
    <name evidence="2" type="ORF">CKY39_16275</name>
</gene>
<dbReference type="KEGG" id="vbo:CKY39_16275"/>
<feature type="transmembrane region" description="Helical" evidence="1">
    <location>
        <begin position="52"/>
        <end position="71"/>
    </location>
</feature>
<organism evidence="2 3">
    <name type="scientific">Variovorax boronicumulans</name>
    <dbReference type="NCBI Taxonomy" id="436515"/>
    <lineage>
        <taxon>Bacteria</taxon>
        <taxon>Pseudomonadati</taxon>
        <taxon>Pseudomonadota</taxon>
        <taxon>Betaproteobacteria</taxon>
        <taxon>Burkholderiales</taxon>
        <taxon>Comamonadaceae</taxon>
        <taxon>Variovorax</taxon>
    </lineage>
</organism>
<protein>
    <submittedName>
        <fullName evidence="2">Uncharacterized protein</fullName>
    </submittedName>
</protein>
<keyword evidence="1" id="KW-0812">Transmembrane</keyword>
<evidence type="ECO:0000313" key="2">
    <source>
        <dbReference type="EMBL" id="ATA54592.1"/>
    </source>
</evidence>
<accession>A0A250DK05</accession>
<sequence length="132" mass="13911">MAVLILFATAVFSPAVAAVVGPYLVILLGSTLGAYFRLGQRPSSTRAAGLRFFLAANCAAILFTVPLAVVAHKYLPGVEVNWLLGPMAFGIGLIGDRWPQIGQWIARKVAMLVDVFIRAKASDHKTGGGNGS</sequence>
<dbReference type="EMBL" id="CP023284">
    <property type="protein sequence ID" value="ATA54592.1"/>
    <property type="molecule type" value="Genomic_DNA"/>
</dbReference>
<evidence type="ECO:0000256" key="1">
    <source>
        <dbReference type="SAM" id="Phobius"/>
    </source>
</evidence>
<proteinExistence type="predicted"/>
<keyword evidence="1" id="KW-0472">Membrane</keyword>
<evidence type="ECO:0000313" key="3">
    <source>
        <dbReference type="Proteomes" id="UP000217154"/>
    </source>
</evidence>
<dbReference type="AlphaFoldDB" id="A0A250DK05"/>
<name>A0A250DK05_9BURK</name>
<keyword evidence="1" id="KW-1133">Transmembrane helix</keyword>